<feature type="transmembrane region" description="Helical" evidence="1">
    <location>
        <begin position="97"/>
        <end position="115"/>
    </location>
</feature>
<keyword evidence="1" id="KW-0812">Transmembrane</keyword>
<reference evidence="2 3" key="1">
    <citation type="submission" date="2018-01" db="EMBL/GenBank/DDBJ databases">
        <title>Complete genome sequence of G25-42.</title>
        <authorList>
            <person name="Zheng Z."/>
            <person name="Sun M."/>
        </authorList>
    </citation>
    <scope>NUCLEOTIDE SEQUENCE [LARGE SCALE GENOMIC DNA]</scope>
    <source>
        <strain evidence="2 3">G25-42</strain>
    </source>
</reference>
<protein>
    <submittedName>
        <fullName evidence="2">Uncharacterized protein</fullName>
    </submittedName>
</protein>
<organism evidence="2 3">
    <name type="scientific">Bacillus thuringiensis</name>
    <dbReference type="NCBI Taxonomy" id="1428"/>
    <lineage>
        <taxon>Bacteria</taxon>
        <taxon>Bacillati</taxon>
        <taxon>Bacillota</taxon>
        <taxon>Bacilli</taxon>
        <taxon>Bacillales</taxon>
        <taxon>Bacillaceae</taxon>
        <taxon>Bacillus</taxon>
        <taxon>Bacillus cereus group</taxon>
    </lineage>
</organism>
<gene>
    <name evidence="2" type="ORF">BM74_13585</name>
</gene>
<dbReference type="AlphaFoldDB" id="A0A437SJH7"/>
<proteinExistence type="predicted"/>
<evidence type="ECO:0000313" key="2">
    <source>
        <dbReference type="EMBL" id="RVU63649.1"/>
    </source>
</evidence>
<accession>A0A437SJH7</accession>
<feature type="transmembrane region" description="Helical" evidence="1">
    <location>
        <begin position="72"/>
        <end position="91"/>
    </location>
</feature>
<dbReference type="RefSeq" id="WP_127813601.1">
    <property type="nucleotide sequence ID" value="NZ_LDER01000179.1"/>
</dbReference>
<evidence type="ECO:0000256" key="1">
    <source>
        <dbReference type="SAM" id="Phobius"/>
    </source>
</evidence>
<keyword evidence="1" id="KW-0472">Membrane</keyword>
<sequence>MNNLRAIVQRYVEEETLRQFLDVDYATTSAEEKQRILDFAREMTETKVQQILDIFLTEVTQNSPERKRAKRLHIFTAILTLVATTGIAHAVNLENMGYITVCGLVLLAVQIYPIVKD</sequence>
<evidence type="ECO:0000313" key="3">
    <source>
        <dbReference type="Proteomes" id="UP000286687"/>
    </source>
</evidence>
<dbReference type="EMBL" id="LDER01000179">
    <property type="protein sequence ID" value="RVU63649.1"/>
    <property type="molecule type" value="Genomic_DNA"/>
</dbReference>
<comment type="caution">
    <text evidence="2">The sequence shown here is derived from an EMBL/GenBank/DDBJ whole genome shotgun (WGS) entry which is preliminary data.</text>
</comment>
<keyword evidence="1" id="KW-1133">Transmembrane helix</keyword>
<dbReference type="Proteomes" id="UP000286687">
    <property type="component" value="Unassembled WGS sequence"/>
</dbReference>
<name>A0A437SJH7_BACTU</name>